<dbReference type="InterPro" id="IPR013486">
    <property type="entry name" value="SpoIID/LytB"/>
</dbReference>
<organism evidence="2 3">
    <name type="scientific">Hydrogenoanaerobacterium saccharovorans</name>
    <dbReference type="NCBI Taxonomy" id="474960"/>
    <lineage>
        <taxon>Bacteria</taxon>
        <taxon>Bacillati</taxon>
        <taxon>Bacillota</taxon>
        <taxon>Clostridia</taxon>
        <taxon>Eubacteriales</taxon>
        <taxon>Oscillospiraceae</taxon>
        <taxon>Hydrogenoanaerobacterium</taxon>
    </lineage>
</organism>
<proteinExistence type="predicted"/>
<dbReference type="NCBIfam" id="TIGR02870">
    <property type="entry name" value="spore_II_D"/>
    <property type="match status" value="1"/>
</dbReference>
<name>A0ABS2GMQ0_9FIRM</name>
<dbReference type="InterPro" id="IPR013693">
    <property type="entry name" value="SpoIID/LytB_N"/>
</dbReference>
<evidence type="ECO:0000313" key="3">
    <source>
        <dbReference type="Proteomes" id="UP000724149"/>
    </source>
</evidence>
<dbReference type="EMBL" id="JACSNR010000002">
    <property type="protein sequence ID" value="MBM6922745.1"/>
    <property type="molecule type" value="Genomic_DNA"/>
</dbReference>
<evidence type="ECO:0000259" key="1">
    <source>
        <dbReference type="Pfam" id="PF08486"/>
    </source>
</evidence>
<dbReference type="Proteomes" id="UP000724149">
    <property type="component" value="Unassembled WGS sequence"/>
</dbReference>
<dbReference type="InterPro" id="IPR014225">
    <property type="entry name" value="Spore_II_D_firmicutes"/>
</dbReference>
<reference evidence="2 3" key="1">
    <citation type="journal article" date="2021" name="Sci. Rep.">
        <title>The distribution of antibiotic resistance genes in chicken gut microbiota commensals.</title>
        <authorList>
            <person name="Juricova H."/>
            <person name="Matiasovicova J."/>
            <person name="Kubasova T."/>
            <person name="Cejkova D."/>
            <person name="Rychlik I."/>
        </authorList>
    </citation>
    <scope>NUCLEOTIDE SEQUENCE [LARGE SCALE GENOMIC DNA]</scope>
    <source>
        <strain evidence="2 3">An564</strain>
    </source>
</reference>
<feature type="domain" description="Sporulation stage II protein D amidase enhancer LytB N-terminal" evidence="1">
    <location>
        <begin position="81"/>
        <end position="187"/>
    </location>
</feature>
<evidence type="ECO:0000313" key="2">
    <source>
        <dbReference type="EMBL" id="MBM6922745.1"/>
    </source>
</evidence>
<dbReference type="Pfam" id="PF08486">
    <property type="entry name" value="SpoIID"/>
    <property type="match status" value="1"/>
</dbReference>
<protein>
    <submittedName>
        <fullName evidence="2">Stage II sporulation protein D</fullName>
    </submittedName>
</protein>
<keyword evidence="3" id="KW-1185">Reference proteome</keyword>
<dbReference type="RefSeq" id="WP_204719837.1">
    <property type="nucleotide sequence ID" value="NZ_JACSNR010000002.1"/>
</dbReference>
<accession>A0ABS2GMQ0</accession>
<gene>
    <name evidence="2" type="primary">spoIID</name>
    <name evidence="2" type="ORF">H9X81_03430</name>
</gene>
<dbReference type="NCBIfam" id="TIGR02669">
    <property type="entry name" value="SpoIID_LytB"/>
    <property type="match status" value="1"/>
</dbReference>
<sequence length="357" mass="38489">MRQRILPVLVFLLAALLLPPLALGKFPALSLPSFAPQSADEEDLGWIGESVPSSRASQAEEVMLPADSPLDITEFKILNSATGQVETVSVRDYVRGAVAAELPATFHAEAMKAQAVAAHTWALHCALTQRENPDPALKGADFSADPDHLKGYARAEDIKATYDNMADEYWDKITTAADSVMDYVLLYDGEPIQAVYHSCSIGVTESAENVWQASVPYLVPVESEGDLIAPAAEAEVTFTSAEMRALLTAAFDGLVLGDNPALWLSPVSYTESGYIMDIKVGNLTVTGKEVRAALDLRSASFAISYDSAEDLFTIHTQGYGHGVGLSQYGADYMARQGADFKEILTHYYTGVELAVLD</sequence>
<comment type="caution">
    <text evidence="2">The sequence shown here is derived from an EMBL/GenBank/DDBJ whole genome shotgun (WGS) entry which is preliminary data.</text>
</comment>